<evidence type="ECO:0000313" key="1">
    <source>
        <dbReference type="EMBL" id="KAJ6249817.1"/>
    </source>
</evidence>
<comment type="caution">
    <text evidence="1">The sequence shown here is derived from an EMBL/GenBank/DDBJ whole genome shotgun (WGS) entry which is preliminary data.</text>
</comment>
<name>A0ABQ8YYX9_9EUKA</name>
<sequence length="102" mass="11862">MTNFETQASEISEPRLSIFSKQLEEIDQKIVMIHPIPPAKLCQGLGQDVDLNNKHFNAMPIDPSFLSIGFQRCKSSQEIIFDKHIFQHCSPKKYQKKWKMIN</sequence>
<dbReference type="Proteomes" id="UP001150062">
    <property type="component" value="Unassembled WGS sequence"/>
</dbReference>
<keyword evidence="2" id="KW-1185">Reference proteome</keyword>
<evidence type="ECO:0000313" key="2">
    <source>
        <dbReference type="Proteomes" id="UP001150062"/>
    </source>
</evidence>
<accession>A0ABQ8YYX9</accession>
<protein>
    <submittedName>
        <fullName evidence="1">Uncharacterized protein</fullName>
    </submittedName>
</protein>
<gene>
    <name evidence="1" type="ORF">M0813_16496</name>
</gene>
<dbReference type="EMBL" id="JAOAOG010000090">
    <property type="protein sequence ID" value="KAJ6249817.1"/>
    <property type="molecule type" value="Genomic_DNA"/>
</dbReference>
<proteinExistence type="predicted"/>
<reference evidence="1" key="1">
    <citation type="submission" date="2022-08" db="EMBL/GenBank/DDBJ databases">
        <title>Novel sulfate-reducing endosymbionts in the free-living metamonad Anaeramoeba.</title>
        <authorList>
            <person name="Jerlstrom-Hultqvist J."/>
            <person name="Cepicka I."/>
            <person name="Gallot-Lavallee L."/>
            <person name="Salas-Leiva D."/>
            <person name="Curtis B.A."/>
            <person name="Zahonova K."/>
            <person name="Pipaliya S."/>
            <person name="Dacks J."/>
            <person name="Roger A.J."/>
        </authorList>
    </citation>
    <scope>NUCLEOTIDE SEQUENCE</scope>
    <source>
        <strain evidence="1">Schooner1</strain>
    </source>
</reference>
<organism evidence="1 2">
    <name type="scientific">Anaeramoeba flamelloides</name>
    <dbReference type="NCBI Taxonomy" id="1746091"/>
    <lineage>
        <taxon>Eukaryota</taxon>
        <taxon>Metamonada</taxon>
        <taxon>Anaeramoebidae</taxon>
        <taxon>Anaeramoeba</taxon>
    </lineage>
</organism>